<gene>
    <name evidence="15" type="primary">nadC</name>
    <name evidence="15" type="ORF">ELQ35_14625</name>
</gene>
<dbReference type="CDD" id="cd01572">
    <property type="entry name" value="QPRTase"/>
    <property type="match status" value="1"/>
</dbReference>
<dbReference type="RefSeq" id="WP_126865563.1">
    <property type="nucleotide sequence ID" value="NZ_JAUSTX010000008.1"/>
</dbReference>
<comment type="catalytic activity">
    <reaction evidence="10">
        <text>nicotinate beta-D-ribonucleotide + CO2 + diphosphate = quinolinate + 5-phospho-alpha-D-ribose 1-diphosphate + 2 H(+)</text>
        <dbReference type="Rhea" id="RHEA:12733"/>
        <dbReference type="ChEBI" id="CHEBI:15378"/>
        <dbReference type="ChEBI" id="CHEBI:16526"/>
        <dbReference type="ChEBI" id="CHEBI:29959"/>
        <dbReference type="ChEBI" id="CHEBI:33019"/>
        <dbReference type="ChEBI" id="CHEBI:57502"/>
        <dbReference type="ChEBI" id="CHEBI:58017"/>
        <dbReference type="EC" id="2.4.2.19"/>
    </reaction>
</comment>
<name>A0A433HHL3_9BACI</name>
<evidence type="ECO:0000256" key="10">
    <source>
        <dbReference type="ARBA" id="ARBA00047445"/>
    </source>
</evidence>
<dbReference type="AlphaFoldDB" id="A0A433HHL3"/>
<reference evidence="15 16" key="1">
    <citation type="submission" date="2018-12" db="EMBL/GenBank/DDBJ databases">
        <title>Bacillus chawlae sp. nov., Bacillus glennii sp. nov., and Bacillus saganii sp. nov. Isolated from the Vehicle Assembly Building at Kennedy Space Center where the Viking Spacecraft were Assembled.</title>
        <authorList>
            <person name="Seuylemezian A."/>
            <person name="Vaishampayan P."/>
        </authorList>
    </citation>
    <scope>NUCLEOTIDE SEQUENCE [LARGE SCALE GENOMIC DNA]</scope>
    <source>
        <strain evidence="15 16">L5</strain>
    </source>
</reference>
<evidence type="ECO:0000256" key="12">
    <source>
        <dbReference type="PIRNR" id="PIRNR006250"/>
    </source>
</evidence>
<dbReference type="EC" id="2.4.2.19" evidence="5"/>
<keyword evidence="7 12" id="KW-0328">Glycosyltransferase</keyword>
<evidence type="ECO:0000256" key="3">
    <source>
        <dbReference type="ARBA" id="ARBA00009400"/>
    </source>
</evidence>
<evidence type="ECO:0000256" key="5">
    <source>
        <dbReference type="ARBA" id="ARBA00011944"/>
    </source>
</evidence>
<evidence type="ECO:0000256" key="4">
    <source>
        <dbReference type="ARBA" id="ARBA00011218"/>
    </source>
</evidence>
<dbReference type="FunFam" id="3.20.20.70:FF:000030">
    <property type="entry name" value="Nicotinate-nucleotide pyrophosphorylase, carboxylating"/>
    <property type="match status" value="1"/>
</dbReference>
<dbReference type="InterPro" id="IPR004393">
    <property type="entry name" value="NadC"/>
</dbReference>
<dbReference type="GO" id="GO:0009435">
    <property type="term" value="P:NAD+ biosynthetic process"/>
    <property type="evidence" value="ECO:0007669"/>
    <property type="project" value="UniProtKB-UniPathway"/>
</dbReference>
<dbReference type="InterPro" id="IPR036068">
    <property type="entry name" value="Nicotinate_pribotase-like_C"/>
</dbReference>
<dbReference type="OrthoDB" id="9782546at2"/>
<sequence length="283" mass="30971">MNKLKLKQLLEQFFIEDIGDRDVTSDLLFTEQEQGTLTFIAKEGGVFSGCDVIQSGFFLLDEKASVQLFVKDGDSFYAGGELARITGDMAALLKAERVVLNLVQRMSAIATQAQKAVQILDGTKTKPCDTRKTTPGLRMLEKYAVRCGGASNHRYGLYDSVMIKDNHISFAGSISKAVMLAKSKVGLAVKIEVETESAEQVREAVEAGADIIMFDNRTPEQIKQLIPLVPVPIITEASGGINLENLSLYRDCGVDYISLGSLTHSVKALDISAKVKMLMLQER</sequence>
<comment type="function">
    <text evidence="1">Involved in the catabolism of quinolinic acid (QA).</text>
</comment>
<dbReference type="Pfam" id="PF01729">
    <property type="entry name" value="QRPTase_C"/>
    <property type="match status" value="1"/>
</dbReference>
<evidence type="ECO:0000256" key="6">
    <source>
        <dbReference type="ARBA" id="ARBA00022642"/>
    </source>
</evidence>
<dbReference type="Pfam" id="PF02749">
    <property type="entry name" value="QRPTase_N"/>
    <property type="match status" value="1"/>
</dbReference>
<dbReference type="UniPathway" id="UPA00253">
    <property type="reaction ID" value="UER00331"/>
</dbReference>
<comment type="caution">
    <text evidence="15">The sequence shown here is derived from an EMBL/GenBank/DDBJ whole genome shotgun (WGS) entry which is preliminary data.</text>
</comment>
<evidence type="ECO:0000259" key="13">
    <source>
        <dbReference type="Pfam" id="PF01729"/>
    </source>
</evidence>
<dbReference type="Proteomes" id="UP000267430">
    <property type="component" value="Unassembled WGS sequence"/>
</dbReference>
<evidence type="ECO:0000313" key="15">
    <source>
        <dbReference type="EMBL" id="RUQ27769.1"/>
    </source>
</evidence>
<evidence type="ECO:0000313" key="16">
    <source>
        <dbReference type="Proteomes" id="UP000267430"/>
    </source>
</evidence>
<evidence type="ECO:0000256" key="7">
    <source>
        <dbReference type="ARBA" id="ARBA00022676"/>
    </source>
</evidence>
<accession>A0A433HHL3</accession>
<comment type="pathway">
    <text evidence="2">Cofactor biosynthesis; NAD(+) biosynthesis; nicotinate D-ribonucleotide from quinolinate: step 1/1.</text>
</comment>
<dbReference type="GO" id="GO:0004514">
    <property type="term" value="F:nicotinate-nucleotide diphosphorylase (carboxylating) activity"/>
    <property type="evidence" value="ECO:0007669"/>
    <property type="project" value="UniProtKB-EC"/>
</dbReference>
<dbReference type="FunFam" id="3.90.1170.20:FF:000001">
    <property type="entry name" value="Nicotinate-nucleotide diphosphorylase (Carboxylating)"/>
    <property type="match status" value="1"/>
</dbReference>
<feature type="domain" description="Quinolinate phosphoribosyl transferase N-terminal" evidence="14">
    <location>
        <begin position="22"/>
        <end position="107"/>
    </location>
</feature>
<comment type="similarity">
    <text evidence="3 12">Belongs to the NadC/ModD family.</text>
</comment>
<dbReference type="GO" id="GO:0034213">
    <property type="term" value="P:quinolinate catabolic process"/>
    <property type="evidence" value="ECO:0007669"/>
    <property type="project" value="TreeGrafter"/>
</dbReference>
<evidence type="ECO:0000256" key="9">
    <source>
        <dbReference type="ARBA" id="ARBA00033102"/>
    </source>
</evidence>
<keyword evidence="8 12" id="KW-0808">Transferase</keyword>
<protein>
    <recommendedName>
        <fullName evidence="11">Probable nicotinate-nucleotide pyrophosphorylase [carboxylating]</fullName>
        <ecNumber evidence="5">2.4.2.19</ecNumber>
    </recommendedName>
    <alternativeName>
        <fullName evidence="9">Quinolinate phosphoribosyltransferase [decarboxylating]</fullName>
    </alternativeName>
</protein>
<feature type="domain" description="Quinolinate phosphoribosyl transferase C-terminal" evidence="13">
    <location>
        <begin position="109"/>
        <end position="272"/>
    </location>
</feature>
<dbReference type="PIRSF" id="PIRSF006250">
    <property type="entry name" value="NadC_ModD"/>
    <property type="match status" value="1"/>
</dbReference>
<proteinExistence type="inferred from homology"/>
<evidence type="ECO:0000256" key="11">
    <source>
        <dbReference type="ARBA" id="ARBA00069173"/>
    </source>
</evidence>
<comment type="subunit">
    <text evidence="4">Hexamer formed by 3 homodimers.</text>
</comment>
<dbReference type="Gene3D" id="3.20.20.70">
    <property type="entry name" value="Aldolase class I"/>
    <property type="match status" value="1"/>
</dbReference>
<dbReference type="EMBL" id="RYZZ01000020">
    <property type="protein sequence ID" value="RUQ27769.1"/>
    <property type="molecule type" value="Genomic_DNA"/>
</dbReference>
<dbReference type="InterPro" id="IPR022412">
    <property type="entry name" value="Quinolinate_PRibosylTrfase_N"/>
</dbReference>
<dbReference type="InterPro" id="IPR013785">
    <property type="entry name" value="Aldolase_TIM"/>
</dbReference>
<evidence type="ECO:0000256" key="8">
    <source>
        <dbReference type="ARBA" id="ARBA00022679"/>
    </source>
</evidence>
<keyword evidence="6" id="KW-0662">Pyridine nucleotide biosynthesis</keyword>
<dbReference type="SUPFAM" id="SSF51690">
    <property type="entry name" value="Nicotinate/Quinolinate PRTase C-terminal domain-like"/>
    <property type="match status" value="1"/>
</dbReference>
<dbReference type="Gene3D" id="3.90.1170.20">
    <property type="entry name" value="Quinolinate phosphoribosyl transferase, N-terminal domain"/>
    <property type="match status" value="1"/>
</dbReference>
<dbReference type="GO" id="GO:0005737">
    <property type="term" value="C:cytoplasm"/>
    <property type="evidence" value="ECO:0007669"/>
    <property type="project" value="TreeGrafter"/>
</dbReference>
<dbReference type="NCBIfam" id="TIGR00078">
    <property type="entry name" value="nadC"/>
    <property type="match status" value="1"/>
</dbReference>
<evidence type="ECO:0000256" key="2">
    <source>
        <dbReference type="ARBA" id="ARBA00004893"/>
    </source>
</evidence>
<evidence type="ECO:0000256" key="1">
    <source>
        <dbReference type="ARBA" id="ARBA00003237"/>
    </source>
</evidence>
<dbReference type="PANTHER" id="PTHR32179">
    <property type="entry name" value="NICOTINATE-NUCLEOTIDE PYROPHOSPHORYLASE [CARBOXYLATING]"/>
    <property type="match status" value="1"/>
</dbReference>
<dbReference type="InterPro" id="IPR037128">
    <property type="entry name" value="Quinolinate_PRibosylTase_N_sf"/>
</dbReference>
<dbReference type="PANTHER" id="PTHR32179:SF3">
    <property type="entry name" value="NICOTINATE-NUCLEOTIDE PYROPHOSPHORYLASE [CARBOXYLATING]"/>
    <property type="match status" value="1"/>
</dbReference>
<dbReference type="InterPro" id="IPR002638">
    <property type="entry name" value="Quinolinate_PRibosylTrfase_C"/>
</dbReference>
<dbReference type="SUPFAM" id="SSF54675">
    <property type="entry name" value="Nicotinate/Quinolinate PRTase N-terminal domain-like"/>
    <property type="match status" value="1"/>
</dbReference>
<dbReference type="InterPro" id="IPR027277">
    <property type="entry name" value="NadC/ModD"/>
</dbReference>
<organism evidence="15 16">
    <name type="scientific">Peribacillus cavernae</name>
    <dbReference type="NCBI Taxonomy" id="1674310"/>
    <lineage>
        <taxon>Bacteria</taxon>
        <taxon>Bacillati</taxon>
        <taxon>Bacillota</taxon>
        <taxon>Bacilli</taxon>
        <taxon>Bacillales</taxon>
        <taxon>Bacillaceae</taxon>
        <taxon>Peribacillus</taxon>
    </lineage>
</organism>
<evidence type="ECO:0000259" key="14">
    <source>
        <dbReference type="Pfam" id="PF02749"/>
    </source>
</evidence>
<keyword evidence="16" id="KW-1185">Reference proteome</keyword>